<dbReference type="InterPro" id="IPR020023">
    <property type="entry name" value="PseG"/>
</dbReference>
<name>A0A395LYD7_9BACT</name>
<dbReference type="Gene3D" id="3.40.50.11190">
    <property type="match status" value="1"/>
</dbReference>
<feature type="domain" description="Glycosyl transferase family 28 C-terminal" evidence="3">
    <location>
        <begin position="173"/>
        <end position="277"/>
    </location>
</feature>
<sequence>MKVALITEGSQTIGFGHITRLMSFYQAFEEKGIIPKFYVNGDDTIQSLLNGSDVEIINWLENKSSFFEKISDTNIAIVDSYLADMEFYKRLSEEVDLLVCIDDNLRIQYPKGIVINGTFDAENWKFEKRKDVTYLFGSRYMPLRKAFWDVPEKEISDTIGTVMLTFGGEDSRNMTPKVLAQLNTTYPNLKKKVVIGKAFKHIEEIEKNRSENVELIFAPDAEGMKKTMLEADIAISAGGQTLYELACVGVPTVVVQVADNQKKQYRRSYEVRSHKFCRLLE</sequence>
<comment type="caution">
    <text evidence="4">The sequence shown here is derived from an EMBL/GenBank/DDBJ whole genome shotgun (WGS) entry which is preliminary data.</text>
</comment>
<evidence type="ECO:0000256" key="2">
    <source>
        <dbReference type="PIRSR" id="PIRSR620023-2"/>
    </source>
</evidence>
<evidence type="ECO:0000313" key="5">
    <source>
        <dbReference type="Proteomes" id="UP000266389"/>
    </source>
</evidence>
<dbReference type="InterPro" id="IPR007235">
    <property type="entry name" value="Glyco_trans_28_C"/>
</dbReference>
<dbReference type="Pfam" id="PF04101">
    <property type="entry name" value="Glyco_tran_28_C"/>
    <property type="match status" value="1"/>
</dbReference>
<evidence type="ECO:0000313" key="4">
    <source>
        <dbReference type="EMBL" id="RFM23068.1"/>
    </source>
</evidence>
<protein>
    <submittedName>
        <fullName evidence="4">UDP-2,4-diacetamido-2,4, 6-trideoxy-beta-L-altropyranose hydrolase</fullName>
        <ecNumber evidence="4">3.6.1.57</ecNumber>
    </submittedName>
</protein>
<feature type="active site" description="Proton acceptor" evidence="1">
    <location>
        <position position="17"/>
    </location>
</feature>
<dbReference type="Gene3D" id="3.40.50.2000">
    <property type="entry name" value="Glycogen Phosphorylase B"/>
    <property type="match status" value="1"/>
</dbReference>
<organism evidence="4 5">
    <name type="scientific">Candidatus Thermochlorobacter aerophilus</name>
    <dbReference type="NCBI Taxonomy" id="1868324"/>
    <lineage>
        <taxon>Bacteria</taxon>
        <taxon>Pseudomonadati</taxon>
        <taxon>Chlorobiota</taxon>
        <taxon>Chlorobiia</taxon>
        <taxon>Chlorobiales</taxon>
        <taxon>Candidatus Thermochlorobacteriaceae</taxon>
        <taxon>Candidatus Thermochlorobacter</taxon>
    </lineage>
</organism>
<feature type="binding site" evidence="2">
    <location>
        <position position="144"/>
    </location>
    <ligand>
        <name>substrate</name>
    </ligand>
</feature>
<feature type="binding site" evidence="2">
    <location>
        <position position="244"/>
    </location>
    <ligand>
        <name>substrate</name>
    </ligand>
</feature>
<dbReference type="AlphaFoldDB" id="A0A395LYD7"/>
<accession>A0A395LYD7</accession>
<dbReference type="GO" id="GO:0016758">
    <property type="term" value="F:hexosyltransferase activity"/>
    <property type="evidence" value="ECO:0007669"/>
    <property type="project" value="InterPro"/>
</dbReference>
<evidence type="ECO:0000259" key="3">
    <source>
        <dbReference type="Pfam" id="PF04101"/>
    </source>
</evidence>
<dbReference type="NCBIfam" id="TIGR03590">
    <property type="entry name" value="PseG"/>
    <property type="match status" value="1"/>
</dbReference>
<feature type="binding site" evidence="2">
    <location>
        <begin position="15"/>
        <end position="16"/>
    </location>
    <ligand>
        <name>substrate</name>
    </ligand>
</feature>
<dbReference type="EMBL" id="PHFL01000071">
    <property type="protein sequence ID" value="RFM23068.1"/>
    <property type="molecule type" value="Genomic_DNA"/>
</dbReference>
<dbReference type="EC" id="3.6.1.57" evidence="4"/>
<gene>
    <name evidence="4" type="primary">pseG</name>
    <name evidence="4" type="ORF">D0433_13615</name>
</gene>
<reference evidence="4 5" key="1">
    <citation type="journal article" date="2011" name="ISME J.">
        <title>Community ecology of hot spring cyanobacterial mats: predominant populations and their functional potential.</title>
        <authorList>
            <person name="Klatt C.G."/>
            <person name="Wood J.M."/>
            <person name="Rusch D.B."/>
            <person name="Bateson M.M."/>
            <person name="Hamamura N."/>
            <person name="Heidelberg J.F."/>
            <person name="Grossman A.R."/>
            <person name="Bhaya D."/>
            <person name="Cohan F.M."/>
            <person name="Kuhl M."/>
            <person name="Bryant D.A."/>
            <person name="Ward D.M."/>
        </authorList>
    </citation>
    <scope>NUCLEOTIDE SEQUENCE [LARGE SCALE GENOMIC DNA]</scope>
    <source>
        <strain evidence="4">OS</strain>
    </source>
</reference>
<dbReference type="Proteomes" id="UP000266389">
    <property type="component" value="Unassembled WGS sequence"/>
</dbReference>
<evidence type="ECO:0000256" key="1">
    <source>
        <dbReference type="PIRSR" id="PIRSR620023-1"/>
    </source>
</evidence>
<proteinExistence type="predicted"/>
<dbReference type="GO" id="GO:0016787">
    <property type="term" value="F:hydrolase activity"/>
    <property type="evidence" value="ECO:0007669"/>
    <property type="project" value="UniProtKB-KW"/>
</dbReference>
<keyword evidence="4" id="KW-0378">Hydrolase</keyword>